<feature type="domain" description="Amidohydrolase-related" evidence="10">
    <location>
        <begin position="60"/>
        <end position="388"/>
    </location>
</feature>
<dbReference type="InterPro" id="IPR003764">
    <property type="entry name" value="GlcNAc_6-P_deAcase"/>
</dbReference>
<dbReference type="InterPro" id="IPR032466">
    <property type="entry name" value="Metal_Hydrolase"/>
</dbReference>
<evidence type="ECO:0000256" key="6">
    <source>
        <dbReference type="PIRNR" id="PIRNR038994"/>
    </source>
</evidence>
<feature type="binding site" evidence="9">
    <location>
        <position position="204"/>
    </location>
    <ligand>
        <name>Zn(2+)</name>
        <dbReference type="ChEBI" id="CHEBI:29105"/>
    </ligand>
</feature>
<dbReference type="InterPro" id="IPR006680">
    <property type="entry name" value="Amidohydro-rel"/>
</dbReference>
<dbReference type="NCBIfam" id="TIGR00221">
    <property type="entry name" value="nagA"/>
    <property type="match status" value="1"/>
</dbReference>
<evidence type="ECO:0000256" key="3">
    <source>
        <dbReference type="ARBA" id="ARBA00022801"/>
    </source>
</evidence>
<comment type="function">
    <text evidence="5">Involved in the first committed step in the biosynthesis of amino-sugar-nucleotides. Catalyzes the hydrolysis of the N-acetyl group of N-acetylglucosamine-6-phosphate (GlcNAc-6-P) to yield glucosamine 6-phosphate and acetate.</text>
</comment>
<comment type="cofactor">
    <cofactor evidence="9">
        <name>a divalent metal cation</name>
        <dbReference type="ChEBI" id="CHEBI:60240"/>
    </cofactor>
    <text evidence="9">Binds 1 divalent metal cation per subunit.</text>
</comment>
<dbReference type="GO" id="GO:0046872">
    <property type="term" value="F:metal ion binding"/>
    <property type="evidence" value="ECO:0007669"/>
    <property type="project" value="UniProtKB-KW"/>
</dbReference>
<dbReference type="PANTHER" id="PTHR11113">
    <property type="entry name" value="N-ACETYLGLUCOSAMINE-6-PHOSPHATE DEACETYLASE"/>
    <property type="match status" value="1"/>
</dbReference>
<dbReference type="SUPFAM" id="SSF51338">
    <property type="entry name" value="Composite domain of metallo-dependent hydrolases"/>
    <property type="match status" value="1"/>
</dbReference>
<dbReference type="PANTHER" id="PTHR11113:SF14">
    <property type="entry name" value="N-ACETYLGLUCOSAMINE-6-PHOSPHATE DEACETYLASE"/>
    <property type="match status" value="1"/>
</dbReference>
<keyword evidence="2 9" id="KW-0479">Metal-binding</keyword>
<dbReference type="GeneID" id="61228625"/>
<evidence type="ECO:0000256" key="7">
    <source>
        <dbReference type="PIRSR" id="PIRSR038994-1"/>
    </source>
</evidence>
<protein>
    <submittedName>
        <fullName evidence="11">N-acetylglucosamine-6-phosphate deacetylase</fullName>
    </submittedName>
</protein>
<dbReference type="GO" id="GO:0008448">
    <property type="term" value="F:N-acetylglucosamine-6-phosphate deacetylase activity"/>
    <property type="evidence" value="ECO:0007669"/>
    <property type="project" value="InterPro"/>
</dbReference>
<comment type="similarity">
    <text evidence="1 6">Belongs to the metallo-dependent hydrolases superfamily. NagA family.</text>
</comment>
<evidence type="ECO:0000256" key="2">
    <source>
        <dbReference type="ARBA" id="ARBA00022723"/>
    </source>
</evidence>
<dbReference type="SUPFAM" id="SSF51556">
    <property type="entry name" value="Metallo-dependent hydrolases"/>
    <property type="match status" value="1"/>
</dbReference>
<feature type="binding site" evidence="8">
    <location>
        <position position="149"/>
    </location>
    <ligand>
        <name>substrate</name>
    </ligand>
</feature>
<dbReference type="PIRSF" id="PIRSF038994">
    <property type="entry name" value="NagA"/>
    <property type="match status" value="1"/>
</dbReference>
<keyword evidence="4 6" id="KW-0119">Carbohydrate metabolism</keyword>
<feature type="binding site" evidence="8">
    <location>
        <begin position="315"/>
        <end position="317"/>
    </location>
    <ligand>
        <name>substrate</name>
    </ligand>
</feature>
<feature type="binding site" evidence="9">
    <location>
        <position position="138"/>
    </location>
    <ligand>
        <name>Zn(2+)</name>
        <dbReference type="ChEBI" id="CHEBI:29105"/>
    </ligand>
</feature>
<accession>A0A2T3Q850</accession>
<dbReference type="Pfam" id="PF01979">
    <property type="entry name" value="Amidohydro_1"/>
    <property type="match status" value="1"/>
</dbReference>
<evidence type="ECO:0000256" key="1">
    <source>
        <dbReference type="ARBA" id="ARBA00010716"/>
    </source>
</evidence>
<gene>
    <name evidence="11" type="primary">nagA</name>
    <name evidence="11" type="ORF">C0W41_09560</name>
</gene>
<keyword evidence="3 6" id="KW-0378">Hydrolase</keyword>
<feature type="binding site" evidence="8">
    <location>
        <position position="236"/>
    </location>
    <ligand>
        <name>substrate</name>
    </ligand>
</feature>
<feature type="binding site" evidence="9">
    <location>
        <position position="225"/>
    </location>
    <ligand>
        <name>Zn(2+)</name>
        <dbReference type="ChEBI" id="CHEBI:29105"/>
    </ligand>
</feature>
<comment type="caution">
    <text evidence="11">The sequence shown here is derived from an EMBL/GenBank/DDBJ whole genome shotgun (WGS) entry which is preliminary data.</text>
</comment>
<evidence type="ECO:0000259" key="10">
    <source>
        <dbReference type="Pfam" id="PF01979"/>
    </source>
</evidence>
<evidence type="ECO:0000313" key="12">
    <source>
        <dbReference type="Proteomes" id="UP000241440"/>
    </source>
</evidence>
<name>A0A2T3Q850_PHOAN</name>
<feature type="active site" description="Proton donor/acceptor" evidence="7">
    <location>
        <position position="282"/>
    </location>
</feature>
<dbReference type="CDD" id="cd00854">
    <property type="entry name" value="NagA"/>
    <property type="match status" value="1"/>
</dbReference>
<evidence type="ECO:0000256" key="8">
    <source>
        <dbReference type="PIRSR" id="PIRSR038994-2"/>
    </source>
</evidence>
<dbReference type="Gene3D" id="2.30.40.10">
    <property type="entry name" value="Urease, subunit C, domain 1"/>
    <property type="match status" value="1"/>
</dbReference>
<dbReference type="InterPro" id="IPR011059">
    <property type="entry name" value="Metal-dep_hydrolase_composite"/>
</dbReference>
<dbReference type="GO" id="GO:0006046">
    <property type="term" value="P:N-acetylglucosamine catabolic process"/>
    <property type="evidence" value="ECO:0007669"/>
    <property type="project" value="TreeGrafter"/>
</dbReference>
<reference evidence="11 12" key="1">
    <citation type="submission" date="2018-01" db="EMBL/GenBank/DDBJ databases">
        <title>Whole genome sequencing of Histamine producing bacteria.</title>
        <authorList>
            <person name="Butler K."/>
        </authorList>
    </citation>
    <scope>NUCLEOTIDE SEQUENCE [LARGE SCALE GENOMIC DNA]</scope>
    <source>
        <strain evidence="11 12">A2-1</strain>
    </source>
</reference>
<dbReference type="EMBL" id="PYOY01000004">
    <property type="protein sequence ID" value="PSX07492.1"/>
    <property type="molecule type" value="Genomic_DNA"/>
</dbReference>
<evidence type="ECO:0000256" key="5">
    <source>
        <dbReference type="ARBA" id="ARBA00055797"/>
    </source>
</evidence>
<proteinExistence type="inferred from homology"/>
<feature type="binding site" evidence="8">
    <location>
        <position position="260"/>
    </location>
    <ligand>
        <name>substrate</name>
    </ligand>
</feature>
<evidence type="ECO:0000313" key="11">
    <source>
        <dbReference type="EMBL" id="PSX07492.1"/>
    </source>
</evidence>
<dbReference type="Gene3D" id="3.20.20.140">
    <property type="entry name" value="Metal-dependent hydrolases"/>
    <property type="match status" value="1"/>
</dbReference>
<dbReference type="Proteomes" id="UP000241440">
    <property type="component" value="Unassembled WGS sequence"/>
</dbReference>
<organism evidence="11 12">
    <name type="scientific">Photobacterium angustum</name>
    <dbReference type="NCBI Taxonomy" id="661"/>
    <lineage>
        <taxon>Bacteria</taxon>
        <taxon>Pseudomonadati</taxon>
        <taxon>Pseudomonadota</taxon>
        <taxon>Gammaproteobacteria</taxon>
        <taxon>Vibrionales</taxon>
        <taxon>Vibrionaceae</taxon>
        <taxon>Photobacterium</taxon>
    </lineage>
</organism>
<dbReference type="AlphaFoldDB" id="A0A2T3Q850"/>
<dbReference type="FunFam" id="3.20.20.140:FF:000004">
    <property type="entry name" value="N-acetylglucosamine-6-phosphate deacetylase"/>
    <property type="match status" value="1"/>
</dbReference>
<dbReference type="RefSeq" id="WP_045083173.1">
    <property type="nucleotide sequence ID" value="NZ_JZSN01000005.1"/>
</dbReference>
<evidence type="ECO:0000256" key="9">
    <source>
        <dbReference type="PIRSR" id="PIRSR038994-3"/>
    </source>
</evidence>
<evidence type="ECO:0000256" key="4">
    <source>
        <dbReference type="ARBA" id="ARBA00023277"/>
    </source>
</evidence>
<sequence>MVSNQLSSTHQSYRAKHVLHGDTWLNNALVTICDNGTITAIEPFNHQQHSDFIDLGEVSLMPGMIDTHVHGAQGCDVMDACHASLNTMSQYFASLGVTGFVATTVTAPVTKIRSALKQVAKSMKQGVDGAEILGAYLEGPYFTEKNKGAHPTAWFRDLSVEELDNWISYADNHLVTVALAPEKAGAIEAIRYLRQQGIKVMLGHTDASYAQVQQALDAGANGIVHCFNGMRGLHHRDPGVVGAGLLHYNSYVEMIADGHHVHPAAIDVAHRCCGNRLTLITDAMSATGMPNGEYVLGEYTVYMKDGVVTTDAGGLAGSTLTMPHAVQNIQQWLDLPLEQAWLMASLTPAKSLGLQDQLGSLEVGKRASMVAITSDLSIVKTWVDGRLVFKAQQPSQEALCI</sequence>
<feature type="binding site" evidence="8">
    <location>
        <begin position="228"/>
        <end position="229"/>
    </location>
    <ligand>
        <name>substrate</name>
    </ligand>
</feature>